<name>A0A2W5TIJ7_9BACT</name>
<sequence length="258" mass="27529">MSSRVEDARVALFQVSHGEFVAERKRLAAELKAHDKAAASALGKQPRPSVPAWAVNQLWWKARAEFDALLDAVARVKKGDMSAMSAQRGAMHGLLARATELLKADGNAAADATVRKVEFTLLNVAMNGFAPDEPGMLVEERNPPGFDALAGFAAAAASAAPVLKLVPKPAEPEAPEVDEAALAAEAARRAEEERQQREALQRALADAARDVEVAEAALEKAQQEVARIEATLEVAKTTVELATRRRDAALKKKADLSA</sequence>
<proteinExistence type="predicted"/>
<keyword evidence="1" id="KW-0175">Coiled coil</keyword>
<gene>
    <name evidence="2" type="ORF">DI536_07855</name>
</gene>
<evidence type="ECO:0000313" key="3">
    <source>
        <dbReference type="Proteomes" id="UP000249061"/>
    </source>
</evidence>
<dbReference type="EMBL" id="QFQP01000005">
    <property type="protein sequence ID" value="PZR15360.1"/>
    <property type="molecule type" value="Genomic_DNA"/>
</dbReference>
<dbReference type="Proteomes" id="UP000249061">
    <property type="component" value="Unassembled WGS sequence"/>
</dbReference>
<dbReference type="AlphaFoldDB" id="A0A2W5TIJ7"/>
<evidence type="ECO:0000313" key="2">
    <source>
        <dbReference type="EMBL" id="PZR15360.1"/>
    </source>
</evidence>
<accession>A0A2W5TIJ7</accession>
<reference evidence="2 3" key="1">
    <citation type="submission" date="2017-08" db="EMBL/GenBank/DDBJ databases">
        <title>Infants hospitalized years apart are colonized by the same room-sourced microbial strains.</title>
        <authorList>
            <person name="Brooks B."/>
            <person name="Olm M.R."/>
            <person name="Firek B.A."/>
            <person name="Baker R."/>
            <person name="Thomas B.C."/>
            <person name="Morowitz M.J."/>
            <person name="Banfield J.F."/>
        </authorList>
    </citation>
    <scope>NUCLEOTIDE SEQUENCE [LARGE SCALE GENOMIC DNA]</scope>
    <source>
        <strain evidence="2">S2_003_000_R2_14</strain>
    </source>
</reference>
<feature type="coiled-coil region" evidence="1">
    <location>
        <begin position="183"/>
        <end position="238"/>
    </location>
</feature>
<organism evidence="2 3">
    <name type="scientific">Archangium gephyra</name>
    <dbReference type="NCBI Taxonomy" id="48"/>
    <lineage>
        <taxon>Bacteria</taxon>
        <taxon>Pseudomonadati</taxon>
        <taxon>Myxococcota</taxon>
        <taxon>Myxococcia</taxon>
        <taxon>Myxococcales</taxon>
        <taxon>Cystobacterineae</taxon>
        <taxon>Archangiaceae</taxon>
        <taxon>Archangium</taxon>
    </lineage>
</organism>
<evidence type="ECO:0000256" key="1">
    <source>
        <dbReference type="SAM" id="Coils"/>
    </source>
</evidence>
<protein>
    <submittedName>
        <fullName evidence="2">Uncharacterized protein</fullName>
    </submittedName>
</protein>
<comment type="caution">
    <text evidence="2">The sequence shown here is derived from an EMBL/GenBank/DDBJ whole genome shotgun (WGS) entry which is preliminary data.</text>
</comment>